<dbReference type="InterPro" id="IPR016187">
    <property type="entry name" value="CTDL_fold"/>
</dbReference>
<evidence type="ECO:0000313" key="5">
    <source>
        <dbReference type="Proteomes" id="UP000735302"/>
    </source>
</evidence>
<protein>
    <submittedName>
        <fullName evidence="4">C-type lectin-related protein 4</fullName>
    </submittedName>
</protein>
<accession>A0AAV4CNK5</accession>
<dbReference type="Gene3D" id="3.10.100.10">
    <property type="entry name" value="Mannose-Binding Protein A, subunit A"/>
    <property type="match status" value="1"/>
</dbReference>
<dbReference type="AlphaFoldDB" id="A0AAV4CNK5"/>
<evidence type="ECO:0000256" key="2">
    <source>
        <dbReference type="SAM" id="SignalP"/>
    </source>
</evidence>
<dbReference type="PANTHER" id="PTHR22801">
    <property type="entry name" value="LITHOSTATHINE"/>
    <property type="match status" value="1"/>
</dbReference>
<keyword evidence="5" id="KW-1185">Reference proteome</keyword>
<keyword evidence="1" id="KW-1015">Disulfide bond</keyword>
<sequence>MHRLCLILIVCLELLNEHGQVLSSNIAIASGEGHSFSLLYPDTVFSTTYSLSTSGWTGVSSTENCALRTISKCPLSRGFLYEPAAGQCTPVLWLGQGSGGTVVPAGAVDAQTVHLYINRKISQFCQDGFEAVEYGSEGRFACIVLLATPLSYNSATSECNSLGGYLVSVRTAEKLQMVTAFDQGSSIWVGIDDQAKEGQYRWQEDGELLTNAEQTAAFYPGEPNNHENMEDCVLYRSSDDLLNDSYCWFSRKALCESQPMSVVC</sequence>
<feature type="chain" id="PRO_5043450192" evidence="2">
    <location>
        <begin position="24"/>
        <end position="264"/>
    </location>
</feature>
<dbReference type="PROSITE" id="PS00615">
    <property type="entry name" value="C_TYPE_LECTIN_1"/>
    <property type="match status" value="1"/>
</dbReference>
<dbReference type="PROSITE" id="PS50041">
    <property type="entry name" value="C_TYPE_LECTIN_2"/>
    <property type="match status" value="1"/>
</dbReference>
<organism evidence="4 5">
    <name type="scientific">Plakobranchus ocellatus</name>
    <dbReference type="NCBI Taxonomy" id="259542"/>
    <lineage>
        <taxon>Eukaryota</taxon>
        <taxon>Metazoa</taxon>
        <taxon>Spiralia</taxon>
        <taxon>Lophotrochozoa</taxon>
        <taxon>Mollusca</taxon>
        <taxon>Gastropoda</taxon>
        <taxon>Heterobranchia</taxon>
        <taxon>Euthyneura</taxon>
        <taxon>Panpulmonata</taxon>
        <taxon>Sacoglossa</taxon>
        <taxon>Placobranchoidea</taxon>
        <taxon>Plakobranchidae</taxon>
        <taxon>Plakobranchus</taxon>
    </lineage>
</organism>
<dbReference type="Pfam" id="PF00059">
    <property type="entry name" value="Lectin_C"/>
    <property type="match status" value="1"/>
</dbReference>
<comment type="caution">
    <text evidence="4">The sequence shown here is derived from an EMBL/GenBank/DDBJ whole genome shotgun (WGS) entry which is preliminary data.</text>
</comment>
<evidence type="ECO:0000256" key="1">
    <source>
        <dbReference type="ARBA" id="ARBA00023157"/>
    </source>
</evidence>
<dbReference type="EMBL" id="BLXT01006771">
    <property type="protein sequence ID" value="GFO33438.1"/>
    <property type="molecule type" value="Genomic_DNA"/>
</dbReference>
<dbReference type="InterPro" id="IPR016186">
    <property type="entry name" value="C-type_lectin-like/link_sf"/>
</dbReference>
<name>A0AAV4CNK5_9GAST</name>
<dbReference type="InterPro" id="IPR001304">
    <property type="entry name" value="C-type_lectin-like"/>
</dbReference>
<feature type="domain" description="C-type lectin" evidence="3">
    <location>
        <begin position="142"/>
        <end position="256"/>
    </location>
</feature>
<dbReference type="Proteomes" id="UP000735302">
    <property type="component" value="Unassembled WGS sequence"/>
</dbReference>
<dbReference type="InterPro" id="IPR050801">
    <property type="entry name" value="Ca-Dep_Lectins_ImmuneDev"/>
</dbReference>
<dbReference type="CDD" id="cd00037">
    <property type="entry name" value="CLECT"/>
    <property type="match status" value="1"/>
</dbReference>
<feature type="signal peptide" evidence="2">
    <location>
        <begin position="1"/>
        <end position="23"/>
    </location>
</feature>
<gene>
    <name evidence="4" type="ORF">PoB_005994300</name>
</gene>
<keyword evidence="2" id="KW-0732">Signal</keyword>
<dbReference type="PANTHER" id="PTHR22801:SF63">
    <property type="entry name" value="C-TYPE LECTIN DOMAIN-CONTAINING PROTEIN"/>
    <property type="match status" value="1"/>
</dbReference>
<proteinExistence type="predicted"/>
<dbReference type="SMART" id="SM00034">
    <property type="entry name" value="CLECT"/>
    <property type="match status" value="1"/>
</dbReference>
<dbReference type="InterPro" id="IPR018378">
    <property type="entry name" value="C-type_lectin_CS"/>
</dbReference>
<evidence type="ECO:0000259" key="3">
    <source>
        <dbReference type="PROSITE" id="PS50041"/>
    </source>
</evidence>
<dbReference type="SUPFAM" id="SSF56436">
    <property type="entry name" value="C-type lectin-like"/>
    <property type="match status" value="1"/>
</dbReference>
<evidence type="ECO:0000313" key="4">
    <source>
        <dbReference type="EMBL" id="GFO33438.1"/>
    </source>
</evidence>
<reference evidence="4 5" key="1">
    <citation type="journal article" date="2021" name="Elife">
        <title>Chloroplast acquisition without the gene transfer in kleptoplastic sea slugs, Plakobranchus ocellatus.</title>
        <authorList>
            <person name="Maeda T."/>
            <person name="Takahashi S."/>
            <person name="Yoshida T."/>
            <person name="Shimamura S."/>
            <person name="Takaki Y."/>
            <person name="Nagai Y."/>
            <person name="Toyoda A."/>
            <person name="Suzuki Y."/>
            <person name="Arimoto A."/>
            <person name="Ishii H."/>
            <person name="Satoh N."/>
            <person name="Nishiyama T."/>
            <person name="Hasebe M."/>
            <person name="Maruyama T."/>
            <person name="Minagawa J."/>
            <person name="Obokata J."/>
            <person name="Shigenobu S."/>
        </authorList>
    </citation>
    <scope>NUCLEOTIDE SEQUENCE [LARGE SCALE GENOMIC DNA]</scope>
</reference>